<evidence type="ECO:0000256" key="3">
    <source>
        <dbReference type="ARBA" id="ARBA00022448"/>
    </source>
</evidence>
<evidence type="ECO:0000259" key="10">
    <source>
        <dbReference type="Pfam" id="PF01618"/>
    </source>
</evidence>
<proteinExistence type="inferred from homology"/>
<keyword evidence="12" id="KW-1185">Reference proteome</keyword>
<dbReference type="Proteomes" id="UP001142317">
    <property type="component" value="Unassembled WGS sequence"/>
</dbReference>
<keyword evidence="7 9" id="KW-0472">Membrane</keyword>
<evidence type="ECO:0000256" key="5">
    <source>
        <dbReference type="ARBA" id="ARBA00022692"/>
    </source>
</evidence>
<evidence type="ECO:0000313" key="11">
    <source>
        <dbReference type="EMBL" id="GLJ80224.1"/>
    </source>
</evidence>
<keyword evidence="4" id="KW-1003">Cell membrane</keyword>
<gene>
    <name evidence="11" type="ORF">GCM10017586_19070</name>
</gene>
<name>A0A9W6HGM2_9MICO</name>
<evidence type="ECO:0000256" key="9">
    <source>
        <dbReference type="SAM" id="Phobius"/>
    </source>
</evidence>
<dbReference type="RefSeq" id="WP_210006492.1">
    <property type="nucleotide sequence ID" value="NZ_BSEO01000014.1"/>
</dbReference>
<evidence type="ECO:0000256" key="2">
    <source>
        <dbReference type="ARBA" id="ARBA00008038"/>
    </source>
</evidence>
<evidence type="ECO:0000313" key="12">
    <source>
        <dbReference type="Proteomes" id="UP001142317"/>
    </source>
</evidence>
<evidence type="ECO:0000256" key="4">
    <source>
        <dbReference type="ARBA" id="ARBA00022475"/>
    </source>
</evidence>
<feature type="transmembrane region" description="Helical" evidence="9">
    <location>
        <begin position="149"/>
        <end position="169"/>
    </location>
</feature>
<organism evidence="11 12">
    <name type="scientific">Microbacterium imperiale</name>
    <dbReference type="NCBI Taxonomy" id="33884"/>
    <lineage>
        <taxon>Bacteria</taxon>
        <taxon>Bacillati</taxon>
        <taxon>Actinomycetota</taxon>
        <taxon>Actinomycetes</taxon>
        <taxon>Micrococcales</taxon>
        <taxon>Microbacteriaceae</taxon>
        <taxon>Microbacterium</taxon>
    </lineage>
</organism>
<feature type="region of interest" description="Disordered" evidence="8">
    <location>
        <begin position="247"/>
        <end position="267"/>
    </location>
</feature>
<dbReference type="InterPro" id="IPR047055">
    <property type="entry name" value="MotA-like"/>
</dbReference>
<feature type="transmembrane region" description="Helical" evidence="9">
    <location>
        <begin position="34"/>
        <end position="53"/>
    </location>
</feature>
<dbReference type="GO" id="GO:0006935">
    <property type="term" value="P:chemotaxis"/>
    <property type="evidence" value="ECO:0007669"/>
    <property type="project" value="InterPro"/>
</dbReference>
<evidence type="ECO:0000256" key="6">
    <source>
        <dbReference type="ARBA" id="ARBA00022989"/>
    </source>
</evidence>
<reference evidence="11" key="1">
    <citation type="journal article" date="2014" name="Int. J. Syst. Evol. Microbiol.">
        <title>Complete genome sequence of Corynebacterium casei LMG S-19264T (=DSM 44701T), isolated from a smear-ripened cheese.</title>
        <authorList>
            <consortium name="US DOE Joint Genome Institute (JGI-PGF)"/>
            <person name="Walter F."/>
            <person name="Albersmeier A."/>
            <person name="Kalinowski J."/>
            <person name="Ruckert C."/>
        </authorList>
    </citation>
    <scope>NUCLEOTIDE SEQUENCE</scope>
    <source>
        <strain evidence="11">VKM Ac-1447</strain>
    </source>
</reference>
<keyword evidence="5 9" id="KW-0812">Transmembrane</keyword>
<keyword evidence="3" id="KW-0813">Transport</keyword>
<dbReference type="PROSITE" id="PS01307">
    <property type="entry name" value="MOTA"/>
    <property type="match status" value="1"/>
</dbReference>
<accession>A0A9W6HGM2</accession>
<dbReference type="PANTHER" id="PTHR30433">
    <property type="entry name" value="CHEMOTAXIS PROTEIN MOTA"/>
    <property type="match status" value="1"/>
</dbReference>
<dbReference type="EMBL" id="BSEO01000014">
    <property type="protein sequence ID" value="GLJ80224.1"/>
    <property type="molecule type" value="Genomic_DNA"/>
</dbReference>
<comment type="similarity">
    <text evidence="2">Belongs to the MotA family.</text>
</comment>
<feature type="transmembrane region" description="Helical" evidence="9">
    <location>
        <begin position="181"/>
        <end position="201"/>
    </location>
</feature>
<reference evidence="11" key="2">
    <citation type="submission" date="2023-01" db="EMBL/GenBank/DDBJ databases">
        <authorList>
            <person name="Sun Q."/>
            <person name="Evtushenko L."/>
        </authorList>
    </citation>
    <scope>NUCLEOTIDE SEQUENCE</scope>
    <source>
        <strain evidence="11">VKM Ac-1447</strain>
    </source>
</reference>
<dbReference type="Pfam" id="PF01618">
    <property type="entry name" value="MotA_ExbB"/>
    <property type="match status" value="1"/>
</dbReference>
<comment type="caution">
    <text evidence="11">The sequence shown here is derived from an EMBL/GenBank/DDBJ whole genome shotgun (WGS) entry which is preliminary data.</text>
</comment>
<dbReference type="AlphaFoldDB" id="A0A9W6HGM2"/>
<feature type="domain" description="MotA/TolQ/ExbB proton channel" evidence="10">
    <location>
        <begin position="103"/>
        <end position="218"/>
    </location>
</feature>
<dbReference type="GO" id="GO:0071978">
    <property type="term" value="P:bacterial-type flagellum-dependent swarming motility"/>
    <property type="evidence" value="ECO:0007669"/>
    <property type="project" value="InterPro"/>
</dbReference>
<dbReference type="GO" id="GO:0005886">
    <property type="term" value="C:plasma membrane"/>
    <property type="evidence" value="ECO:0007669"/>
    <property type="project" value="UniProtKB-SubCell"/>
</dbReference>
<comment type="subcellular location">
    <subcellularLocation>
        <location evidence="1">Cell membrane</location>
        <topology evidence="1">Multi-pass membrane protein</topology>
    </subcellularLocation>
</comment>
<evidence type="ECO:0000256" key="1">
    <source>
        <dbReference type="ARBA" id="ARBA00004651"/>
    </source>
</evidence>
<protein>
    <submittedName>
        <fullName evidence="11">Motility protein A</fullName>
    </submittedName>
</protein>
<dbReference type="InterPro" id="IPR002898">
    <property type="entry name" value="MotA_ExbB_proton_chnl"/>
</dbReference>
<keyword evidence="6 9" id="KW-1133">Transmembrane helix</keyword>
<evidence type="ECO:0000256" key="7">
    <source>
        <dbReference type="ARBA" id="ARBA00023136"/>
    </source>
</evidence>
<dbReference type="InterPro" id="IPR000540">
    <property type="entry name" value="Flag_MotA_CS"/>
</dbReference>
<evidence type="ECO:0000256" key="8">
    <source>
        <dbReference type="SAM" id="MobiDB-lite"/>
    </source>
</evidence>
<sequence length="267" mass="27841">MDPSLLIGILLAFGGLWAMIQLEGASINALLLPAPMVLVFGATIAIGIAGGTLRDAAAAVRALPRAFVGKTGSTEALIDTVVGYAEKARAEGLLALESAVADEKDPLLRHALQSIADGTDAEDLRVVLEDRVATVAAERRTASRFYSALGGYAPTVGIVGTVVSLTHVLEYLDKPDQLGPLIAAAFVATLWGLLSANFIWLPIGTRLQRLAEIEVDRMTLVTEGMLAVQAGNPPMLVAERLRALAPESKPGRGRAKAAADETADAGV</sequence>